<keyword evidence="2" id="KW-0677">Repeat</keyword>
<dbReference type="Pfam" id="PF07776">
    <property type="entry name" value="zf-AD"/>
    <property type="match status" value="1"/>
</dbReference>
<evidence type="ECO:0000256" key="6">
    <source>
        <dbReference type="PROSITE-ProRule" id="PRU01263"/>
    </source>
</evidence>
<feature type="domain" description="ZAD" evidence="8">
    <location>
        <begin position="13"/>
        <end position="94"/>
    </location>
</feature>
<feature type="binding site" evidence="6">
    <location>
        <position position="15"/>
    </location>
    <ligand>
        <name>Zn(2+)</name>
        <dbReference type="ChEBI" id="CHEBI:29105"/>
    </ligand>
</feature>
<dbReference type="InterPro" id="IPR013087">
    <property type="entry name" value="Znf_C2H2_type"/>
</dbReference>
<feature type="domain" description="C2H2-type" evidence="7">
    <location>
        <begin position="360"/>
        <end position="387"/>
    </location>
</feature>
<dbReference type="PROSITE" id="PS00028">
    <property type="entry name" value="ZINC_FINGER_C2H2_1"/>
    <property type="match status" value="9"/>
</dbReference>
<evidence type="ECO:0000313" key="9">
    <source>
        <dbReference type="RefSeq" id="XP_013164654.1"/>
    </source>
</evidence>
<evidence type="ECO:0000256" key="2">
    <source>
        <dbReference type="ARBA" id="ARBA00022737"/>
    </source>
</evidence>
<dbReference type="Pfam" id="PF00096">
    <property type="entry name" value="zf-C2H2"/>
    <property type="match status" value="4"/>
</dbReference>
<dbReference type="GO" id="GO:0008270">
    <property type="term" value="F:zinc ion binding"/>
    <property type="evidence" value="ECO:0007669"/>
    <property type="project" value="UniProtKB-UniRule"/>
</dbReference>
<feature type="domain" description="C2H2-type" evidence="7">
    <location>
        <begin position="530"/>
        <end position="557"/>
    </location>
</feature>
<evidence type="ECO:0000256" key="4">
    <source>
        <dbReference type="ARBA" id="ARBA00022833"/>
    </source>
</evidence>
<dbReference type="PANTHER" id="PTHR24379:SF121">
    <property type="entry name" value="C2H2-TYPE DOMAIN-CONTAINING PROTEIN"/>
    <property type="match status" value="1"/>
</dbReference>
<proteinExistence type="predicted"/>
<dbReference type="PROSITE" id="PS51915">
    <property type="entry name" value="ZAD"/>
    <property type="match status" value="1"/>
</dbReference>
<evidence type="ECO:0000256" key="5">
    <source>
        <dbReference type="PROSITE-ProRule" id="PRU00042"/>
    </source>
</evidence>
<feature type="domain" description="C2H2-type" evidence="7">
    <location>
        <begin position="334"/>
        <end position="356"/>
    </location>
</feature>
<organism evidence="9">
    <name type="scientific">Papilio xuthus</name>
    <name type="common">Asian swallowtail butterfly</name>
    <dbReference type="NCBI Taxonomy" id="66420"/>
    <lineage>
        <taxon>Eukaryota</taxon>
        <taxon>Metazoa</taxon>
        <taxon>Ecdysozoa</taxon>
        <taxon>Arthropoda</taxon>
        <taxon>Hexapoda</taxon>
        <taxon>Insecta</taxon>
        <taxon>Pterygota</taxon>
        <taxon>Neoptera</taxon>
        <taxon>Endopterygota</taxon>
        <taxon>Lepidoptera</taxon>
        <taxon>Glossata</taxon>
        <taxon>Ditrysia</taxon>
        <taxon>Papilionoidea</taxon>
        <taxon>Papilionidae</taxon>
        <taxon>Papilioninae</taxon>
        <taxon>Papilio</taxon>
    </lineage>
</organism>
<dbReference type="InterPro" id="IPR036236">
    <property type="entry name" value="Znf_C2H2_sf"/>
</dbReference>
<gene>
    <name evidence="9" type="primary">LOC106115694</name>
</gene>
<reference evidence="9" key="1">
    <citation type="submission" date="2025-08" db="UniProtKB">
        <authorList>
            <consortium name="RefSeq"/>
        </authorList>
    </citation>
    <scope>IDENTIFICATION</scope>
</reference>
<feature type="binding site" evidence="6">
    <location>
        <position position="67"/>
    </location>
    <ligand>
        <name>Zn(2+)</name>
        <dbReference type="ChEBI" id="CHEBI:29105"/>
    </ligand>
</feature>
<evidence type="ECO:0000256" key="1">
    <source>
        <dbReference type="ARBA" id="ARBA00022723"/>
    </source>
</evidence>
<evidence type="ECO:0000259" key="7">
    <source>
        <dbReference type="PROSITE" id="PS50157"/>
    </source>
</evidence>
<accession>A0AAJ7E677</accession>
<evidence type="ECO:0000259" key="8">
    <source>
        <dbReference type="PROSITE" id="PS51915"/>
    </source>
</evidence>
<dbReference type="SMART" id="SM00868">
    <property type="entry name" value="zf-AD"/>
    <property type="match status" value="2"/>
</dbReference>
<dbReference type="Gene3D" id="3.30.160.60">
    <property type="entry name" value="Classic Zinc Finger"/>
    <property type="match status" value="5"/>
</dbReference>
<feature type="binding site" evidence="6">
    <location>
        <position position="18"/>
    </location>
    <ligand>
        <name>Zn(2+)</name>
        <dbReference type="ChEBI" id="CHEBI:29105"/>
    </ligand>
</feature>
<protein>
    <submittedName>
        <fullName evidence="9">Zinc finger protein 93-like isoform X7</fullName>
    </submittedName>
</protein>
<name>A0AAJ7E677_PAPXU</name>
<feature type="domain" description="C2H2-type" evidence="7">
    <location>
        <begin position="474"/>
        <end position="501"/>
    </location>
</feature>
<dbReference type="GeneID" id="106115694"/>
<dbReference type="InterPro" id="IPR012934">
    <property type="entry name" value="Znf_AD"/>
</dbReference>
<keyword evidence="3 5" id="KW-0863">Zinc-finger</keyword>
<dbReference type="AlphaFoldDB" id="A0AAJ7E677"/>
<dbReference type="SUPFAM" id="SSF57667">
    <property type="entry name" value="beta-beta-alpha zinc fingers"/>
    <property type="match status" value="3"/>
</dbReference>
<keyword evidence="1 6" id="KW-0479">Metal-binding</keyword>
<feature type="domain" description="C2H2-type" evidence="7">
    <location>
        <begin position="445"/>
        <end position="473"/>
    </location>
</feature>
<dbReference type="SMART" id="SM00355">
    <property type="entry name" value="ZnF_C2H2"/>
    <property type="match status" value="10"/>
</dbReference>
<evidence type="ECO:0000256" key="3">
    <source>
        <dbReference type="ARBA" id="ARBA00022771"/>
    </source>
</evidence>
<dbReference type="RefSeq" id="XP_013164654.1">
    <property type="nucleotide sequence ID" value="XM_013309200.1"/>
</dbReference>
<dbReference type="FunFam" id="3.30.160.60:FF:000624">
    <property type="entry name" value="zinc finger protein 697"/>
    <property type="match status" value="1"/>
</dbReference>
<sequence length="558" mass="65038">MDFDDIVVKESPGLCRCCLSEGCYKDLSTEYQWMDDTEIYADMLLDCFDISISQHAEGPNGANRLICEVCVTRLRDACNFKKQVLASEKKFVDMVGRGAFKPKAVTYNVPIKSEAILEIQPQETEVEFLEAGMDYPDDDVLKDDLGHTSTDDITVSTLPIKGKKGKAKKTMTKAEKKSCSKIVLVEKPKISKPLTKGENQEIFGAVNKSLLTPTKRHRLMKRNAIIILESSTVMPFKWHRQNYLCFYCHQNFKDVNLLKEHTKVHKEPRIKSAVSYLRRDEKVKIDITGAVCNLCNFNFDDLITFIEHLKTTHKKIISDTDFGVIPYKLDNDRYECALCSCDFQYFIKLNQHMNVHYENYICEICGKSFLNKDRLRCHSISHGVEFPCKYCKEIFDSLTLKINHELNVHGRRKIIKCVYCTQTFPNYPTRKKHHNEIHNKDITTLNCPICNKSFQIKSKMQVHIKEVHVREKNFSCTMCEQKFFSKSHVQKHMIKHIGNRIYQCETCKKSYARKQTLRDHMRIHNNDKRYVCEFCKQAFVQKNTLKLHLRVHHPEANT</sequence>
<keyword evidence="4 6" id="KW-0862">Zinc</keyword>
<dbReference type="Proteomes" id="UP000694872">
    <property type="component" value="Unplaced"/>
</dbReference>
<feature type="domain" description="C2H2-type" evidence="7">
    <location>
        <begin position="243"/>
        <end position="270"/>
    </location>
</feature>
<dbReference type="GO" id="GO:0005634">
    <property type="term" value="C:nucleus"/>
    <property type="evidence" value="ECO:0007669"/>
    <property type="project" value="InterPro"/>
</dbReference>
<dbReference type="PROSITE" id="PS50157">
    <property type="entry name" value="ZINC_FINGER_C2H2_2"/>
    <property type="match status" value="7"/>
</dbReference>
<feature type="domain" description="C2H2-type" evidence="7">
    <location>
        <begin position="502"/>
        <end position="529"/>
    </location>
</feature>
<dbReference type="PANTHER" id="PTHR24379">
    <property type="entry name" value="KRAB AND ZINC FINGER DOMAIN-CONTAINING"/>
    <property type="match status" value="1"/>
</dbReference>
<dbReference type="SUPFAM" id="SSF57716">
    <property type="entry name" value="Glucocorticoid receptor-like (DNA-binding domain)"/>
    <property type="match status" value="1"/>
</dbReference>
<feature type="binding site" evidence="6">
    <location>
        <position position="70"/>
    </location>
    <ligand>
        <name>Zn(2+)</name>
        <dbReference type="ChEBI" id="CHEBI:29105"/>
    </ligand>
</feature>